<dbReference type="AlphaFoldDB" id="A0A4P9XR14"/>
<dbReference type="Proteomes" id="UP000271241">
    <property type="component" value="Unassembled WGS sequence"/>
</dbReference>
<reference evidence="3" key="1">
    <citation type="journal article" date="2018" name="Nat. Microbiol.">
        <title>Leveraging single-cell genomics to expand the fungal tree of life.</title>
        <authorList>
            <person name="Ahrendt S.R."/>
            <person name="Quandt C.A."/>
            <person name="Ciobanu D."/>
            <person name="Clum A."/>
            <person name="Salamov A."/>
            <person name="Andreopoulos B."/>
            <person name="Cheng J.F."/>
            <person name="Woyke T."/>
            <person name="Pelin A."/>
            <person name="Henrissat B."/>
            <person name="Reynolds N.K."/>
            <person name="Benny G.L."/>
            <person name="Smith M.E."/>
            <person name="James T.Y."/>
            <person name="Grigoriev I.V."/>
        </authorList>
    </citation>
    <scope>NUCLEOTIDE SEQUENCE [LARGE SCALE GENOMIC DNA]</scope>
    <source>
        <strain evidence="3">RSA 1356</strain>
    </source>
</reference>
<keyword evidence="3" id="KW-1185">Reference proteome</keyword>
<name>A0A4P9XR14_9FUNG</name>
<feature type="region of interest" description="Disordered" evidence="1">
    <location>
        <begin position="1"/>
        <end position="44"/>
    </location>
</feature>
<dbReference type="OrthoDB" id="5569779at2759"/>
<accession>A0A4P9XR14</accession>
<feature type="compositionally biased region" description="Pro residues" evidence="1">
    <location>
        <begin position="1"/>
        <end position="11"/>
    </location>
</feature>
<evidence type="ECO:0000256" key="1">
    <source>
        <dbReference type="SAM" id="MobiDB-lite"/>
    </source>
</evidence>
<proteinExistence type="predicted"/>
<dbReference type="EMBL" id="KZ992596">
    <property type="protein sequence ID" value="RKP08504.1"/>
    <property type="molecule type" value="Genomic_DNA"/>
</dbReference>
<sequence>MAAPSPPPPSSSAPSTPSSTAPSPSGTPPSWPDAGLGRSQHTHGDDAKQWCATVCYVDAAGKREPICNKYCIRREKKTTPPGERRLLEWQHRWFARFLCNTQACLRDEAGTATPVVMTREERDRRTRRGEAMPDDYQYELVEPWLAGDVYYDYAKQTMVRTFSPVAGLLRRYVDSWRDGTQQRILKQFGQRAVDGDAYHVAWRGVKRIAEMWRERDK</sequence>
<gene>
    <name evidence="2" type="ORF">THASP1DRAFT_29692</name>
</gene>
<organism evidence="2 3">
    <name type="scientific">Thamnocephalis sphaerospora</name>
    <dbReference type="NCBI Taxonomy" id="78915"/>
    <lineage>
        <taxon>Eukaryota</taxon>
        <taxon>Fungi</taxon>
        <taxon>Fungi incertae sedis</taxon>
        <taxon>Zoopagomycota</taxon>
        <taxon>Zoopagomycotina</taxon>
        <taxon>Zoopagomycetes</taxon>
        <taxon>Zoopagales</taxon>
        <taxon>Sigmoideomycetaceae</taxon>
        <taxon>Thamnocephalis</taxon>
    </lineage>
</organism>
<evidence type="ECO:0000313" key="2">
    <source>
        <dbReference type="EMBL" id="RKP08504.1"/>
    </source>
</evidence>
<protein>
    <submittedName>
        <fullName evidence="2">Uncharacterized protein</fullName>
    </submittedName>
</protein>
<evidence type="ECO:0000313" key="3">
    <source>
        <dbReference type="Proteomes" id="UP000271241"/>
    </source>
</evidence>
<feature type="compositionally biased region" description="Low complexity" evidence="1">
    <location>
        <begin position="12"/>
        <end position="24"/>
    </location>
</feature>